<gene>
    <name evidence="3" type="ORF">F443_18389</name>
</gene>
<feature type="domain" description="Chromo" evidence="2">
    <location>
        <begin position="177"/>
        <end position="239"/>
    </location>
</feature>
<dbReference type="HOGENOM" id="CLU_000384_6_1_1"/>
<name>V9E895_PHYNI</name>
<keyword evidence="4" id="KW-1185">Reference proteome</keyword>
<sequence length="253" mass="28582">MKLMKIKLSMTTAHRAQVDDQTEKNLVFEDALQCMMSYHGDDLGYEGYATDKQNTTLPEYAKNLAKKCQVVVETRSKGFKRGPRTTEGNLPLKTVNENAKLKNAKLAAKKGGPFVIEHIANANVAKLILPRAMQRLKFTFNVELLSHYLTHTTKFSNHPIPKAVAIILDVETGEGLYVIVKPLARRTRRKKREWIVKWHGLSEHEAPWKGEANIKPVSHWRQLPGGFYSPPSRSQPEEEVVPALTSKLESTVT</sequence>
<dbReference type="Proteomes" id="UP000018721">
    <property type="component" value="Unassembled WGS sequence"/>
</dbReference>
<evidence type="ECO:0000313" key="3">
    <source>
        <dbReference type="EMBL" id="ETI35216.1"/>
    </source>
</evidence>
<dbReference type="EMBL" id="ANIZ01003170">
    <property type="protein sequence ID" value="ETI35216.1"/>
    <property type="molecule type" value="Genomic_DNA"/>
</dbReference>
<dbReference type="InterPro" id="IPR000953">
    <property type="entry name" value="Chromo/chromo_shadow_dom"/>
</dbReference>
<dbReference type="eggNOG" id="KOG0017">
    <property type="taxonomic scope" value="Eukaryota"/>
</dbReference>
<feature type="region of interest" description="Disordered" evidence="1">
    <location>
        <begin position="228"/>
        <end position="253"/>
    </location>
</feature>
<dbReference type="InterPro" id="IPR016197">
    <property type="entry name" value="Chromo-like_dom_sf"/>
</dbReference>
<reference evidence="3 4" key="1">
    <citation type="submission" date="2013-11" db="EMBL/GenBank/DDBJ databases">
        <title>The Genome Sequence of Phytophthora parasitica P1569.</title>
        <authorList>
            <consortium name="The Broad Institute Genomics Platform"/>
            <person name="Russ C."/>
            <person name="Tyler B."/>
            <person name="Panabieres F."/>
            <person name="Shan W."/>
            <person name="Tripathy S."/>
            <person name="Grunwald N."/>
            <person name="Machado M."/>
            <person name="Johnson C.S."/>
            <person name="Arredondo F."/>
            <person name="Hong C."/>
            <person name="Coffey M."/>
            <person name="Young S.K."/>
            <person name="Zeng Q."/>
            <person name="Gargeya S."/>
            <person name="Fitzgerald M."/>
            <person name="Abouelleil A."/>
            <person name="Alvarado L."/>
            <person name="Chapman S.B."/>
            <person name="Gainer-Dewar J."/>
            <person name="Goldberg J."/>
            <person name="Griggs A."/>
            <person name="Gujja S."/>
            <person name="Hansen M."/>
            <person name="Howarth C."/>
            <person name="Imamovic A."/>
            <person name="Ireland A."/>
            <person name="Larimer J."/>
            <person name="McCowan C."/>
            <person name="Murphy C."/>
            <person name="Pearson M."/>
            <person name="Poon T.W."/>
            <person name="Priest M."/>
            <person name="Roberts A."/>
            <person name="Saif S."/>
            <person name="Shea T."/>
            <person name="Sykes S."/>
            <person name="Wortman J."/>
            <person name="Nusbaum C."/>
            <person name="Birren B."/>
        </authorList>
    </citation>
    <scope>NUCLEOTIDE SEQUENCE [LARGE SCALE GENOMIC DNA]</scope>
    <source>
        <strain evidence="3 4">P1569</strain>
    </source>
</reference>
<dbReference type="SUPFAM" id="SSF54160">
    <property type="entry name" value="Chromo domain-like"/>
    <property type="match status" value="1"/>
</dbReference>
<evidence type="ECO:0000313" key="4">
    <source>
        <dbReference type="Proteomes" id="UP000018721"/>
    </source>
</evidence>
<organism evidence="3 4">
    <name type="scientific">Phytophthora nicotianae P1569</name>
    <dbReference type="NCBI Taxonomy" id="1317065"/>
    <lineage>
        <taxon>Eukaryota</taxon>
        <taxon>Sar</taxon>
        <taxon>Stramenopiles</taxon>
        <taxon>Oomycota</taxon>
        <taxon>Peronosporomycetes</taxon>
        <taxon>Peronosporales</taxon>
        <taxon>Peronosporaceae</taxon>
        <taxon>Phytophthora</taxon>
    </lineage>
</organism>
<evidence type="ECO:0000259" key="2">
    <source>
        <dbReference type="PROSITE" id="PS50013"/>
    </source>
</evidence>
<dbReference type="OrthoDB" id="167591at2759"/>
<dbReference type="PROSITE" id="PS50013">
    <property type="entry name" value="CHROMO_2"/>
    <property type="match status" value="1"/>
</dbReference>
<dbReference type="AlphaFoldDB" id="V9E895"/>
<dbReference type="Gene3D" id="2.40.50.40">
    <property type="match status" value="1"/>
</dbReference>
<accession>V9E895</accession>
<proteinExistence type="predicted"/>
<comment type="caution">
    <text evidence="3">The sequence shown here is derived from an EMBL/GenBank/DDBJ whole genome shotgun (WGS) entry which is preliminary data.</text>
</comment>
<protein>
    <recommendedName>
        <fullName evidence="2">Chromo domain-containing protein</fullName>
    </recommendedName>
</protein>
<evidence type="ECO:0000256" key="1">
    <source>
        <dbReference type="SAM" id="MobiDB-lite"/>
    </source>
</evidence>